<dbReference type="EMBL" id="BPQG01000056">
    <property type="protein sequence ID" value="GJD45849.1"/>
    <property type="molecule type" value="Genomic_DNA"/>
</dbReference>
<keyword evidence="1" id="KW-0812">Transmembrane</keyword>
<evidence type="ECO:0000313" key="3">
    <source>
        <dbReference type="Proteomes" id="UP001055117"/>
    </source>
</evidence>
<dbReference type="RefSeq" id="WP_238272698.1">
    <property type="nucleotide sequence ID" value="NZ_BPQG01000056.1"/>
</dbReference>
<keyword evidence="1" id="KW-0472">Membrane</keyword>
<keyword evidence="1" id="KW-1133">Transmembrane helix</keyword>
<organism evidence="2 3">
    <name type="scientific">Methylobacterium cerastii</name>
    <dbReference type="NCBI Taxonomy" id="932741"/>
    <lineage>
        <taxon>Bacteria</taxon>
        <taxon>Pseudomonadati</taxon>
        <taxon>Pseudomonadota</taxon>
        <taxon>Alphaproteobacteria</taxon>
        <taxon>Hyphomicrobiales</taxon>
        <taxon>Methylobacteriaceae</taxon>
        <taxon>Methylobacterium</taxon>
    </lineage>
</organism>
<comment type="caution">
    <text evidence="2">The sequence shown here is derived from an EMBL/GenBank/DDBJ whole genome shotgun (WGS) entry which is preliminary data.</text>
</comment>
<name>A0ABQ4QLA7_9HYPH</name>
<reference evidence="2 3" key="1">
    <citation type="journal article" date="2021" name="Front. Microbiol.">
        <title>Comprehensive Comparative Genomics and Phenotyping of Methylobacterium Species.</title>
        <authorList>
            <person name="Alessa O."/>
            <person name="Ogura Y."/>
            <person name="Fujitani Y."/>
            <person name="Takami H."/>
            <person name="Hayashi T."/>
            <person name="Sahin N."/>
            <person name="Tani A."/>
        </authorList>
    </citation>
    <scope>NUCLEOTIDE SEQUENCE [LARGE SCALE GENOMIC DNA]</scope>
    <source>
        <strain evidence="2 3">DSM 23679</strain>
    </source>
</reference>
<dbReference type="Proteomes" id="UP001055117">
    <property type="component" value="Unassembled WGS sequence"/>
</dbReference>
<accession>A0ABQ4QLA7</accession>
<evidence type="ECO:0000313" key="2">
    <source>
        <dbReference type="EMBL" id="GJD45849.1"/>
    </source>
</evidence>
<keyword evidence="3" id="KW-1185">Reference proteome</keyword>
<evidence type="ECO:0008006" key="4">
    <source>
        <dbReference type="Google" id="ProtNLM"/>
    </source>
</evidence>
<protein>
    <recommendedName>
        <fullName evidence="4">Transmembrane protein</fullName>
    </recommendedName>
</protein>
<feature type="transmembrane region" description="Helical" evidence="1">
    <location>
        <begin position="35"/>
        <end position="54"/>
    </location>
</feature>
<sequence length="77" mass="8588">MSTLEMVLAGLAFLAFGLPIGLMVAAVVIVGLPIAIGRLWMLTFLFLRLVRDLVREAWDRRRALPRSPTRMPTPSEP</sequence>
<evidence type="ECO:0000256" key="1">
    <source>
        <dbReference type="SAM" id="Phobius"/>
    </source>
</evidence>
<gene>
    <name evidence="2" type="ORF">AFCDBAGC_3726</name>
</gene>
<proteinExistence type="predicted"/>